<reference evidence="13" key="1">
    <citation type="submission" date="2020-10" db="EMBL/GenBank/DDBJ databases">
        <authorList>
            <person name="Gilroy R."/>
        </authorList>
    </citation>
    <scope>NUCLEOTIDE SEQUENCE</scope>
    <source>
        <strain evidence="13">G3-3990</strain>
    </source>
</reference>
<evidence type="ECO:0000256" key="3">
    <source>
        <dbReference type="ARBA" id="ARBA00022737"/>
    </source>
</evidence>
<dbReference type="InterPro" id="IPR050130">
    <property type="entry name" value="ClpA_ClpB"/>
</dbReference>
<comment type="subunit">
    <text evidence="8">Homohexamer. The oligomerization is ATP-dependent.</text>
</comment>
<dbReference type="PANTHER" id="PTHR11638">
    <property type="entry name" value="ATP-DEPENDENT CLP PROTEASE"/>
    <property type="match status" value="1"/>
</dbReference>
<dbReference type="Pfam" id="PF17871">
    <property type="entry name" value="AAA_lid_9"/>
    <property type="match status" value="1"/>
</dbReference>
<dbReference type="InterPro" id="IPR003959">
    <property type="entry name" value="ATPase_AAA_core"/>
</dbReference>
<comment type="function">
    <text evidence="11">Part of a stress-induced multi-chaperone system, it is involved in the recovery of the cell from heat-induced damage, in cooperation with DnaK, DnaJ and GrpE.</text>
</comment>
<keyword evidence="5 10" id="KW-0067">ATP-binding</keyword>
<evidence type="ECO:0000256" key="9">
    <source>
        <dbReference type="PROSITE-ProRule" id="PRU01251"/>
    </source>
</evidence>
<dbReference type="EMBL" id="JADIMG010000098">
    <property type="protein sequence ID" value="MBO8460772.1"/>
    <property type="molecule type" value="Genomic_DNA"/>
</dbReference>
<dbReference type="Pfam" id="PF07724">
    <property type="entry name" value="AAA_2"/>
    <property type="match status" value="1"/>
</dbReference>
<dbReference type="InterPro" id="IPR018368">
    <property type="entry name" value="ClpA/B_CS1"/>
</dbReference>
<dbReference type="Pfam" id="PF00004">
    <property type="entry name" value="AAA"/>
    <property type="match status" value="1"/>
</dbReference>
<dbReference type="AlphaFoldDB" id="A0A9D9N574"/>
<dbReference type="PANTHER" id="PTHR11638:SF18">
    <property type="entry name" value="HEAT SHOCK PROTEIN 104"/>
    <property type="match status" value="1"/>
</dbReference>
<dbReference type="GO" id="GO:0005524">
    <property type="term" value="F:ATP binding"/>
    <property type="evidence" value="ECO:0007669"/>
    <property type="project" value="UniProtKB-UniRule"/>
</dbReference>
<dbReference type="FunFam" id="3.40.50.300:FF:000025">
    <property type="entry name" value="ATP-dependent Clp protease subunit"/>
    <property type="match status" value="1"/>
</dbReference>
<evidence type="ECO:0000256" key="7">
    <source>
        <dbReference type="ARBA" id="ARBA00023186"/>
    </source>
</evidence>
<sequence>MNFNAFTIKAQEAVQGAVNIAQRNQNQAIEPVHILRSLFDAGEDVMHFLCNKTGIRSEQVCAALDSVINGLPKVSGGEPYLSGDANRALQKAEDMSKKDGDEYVSIEYILLALLTEKSQASQILKDAGMNEKELRMAISELRKGSKVTQQTAEDTYQSLSKYAINLNEKARSGKLDPVIGRDEEIRRVLQILSRRTKNNPILIGEPGTGKTAIAEGLAHRIVRGDVPENLKSKQIYSLDMGALIAGAKYKGEFEERLKSVVNEVIKSDGEIVLFIDEIHTLVGAGKSDGAMDAANILKPALARGELRAIGATTLNEYQKYFEKDKALERRFQTVMVEEPDEASTISILRGLKERYENHHKVRIKDDAIIAAVELSSRYISDRFLPDKAIDLMDEAAARLRLEVDSVPEELDNVERNIKQLEIEREAIKRENDTAKLDALNKEIAELKEESKGMRAQWKSEKELIDKIQQAKIDIEQLKYEADRAEREGDYGKVAEIRYGRIKEAERSIAENKEKLSVMQHGKAMIKEEVDADDIADVVSKWTGIPVSKMMQSEKDKLLHLEEELHKRVVGQDEAITAIADAVRRSRAGLQDPKRPIGSFIFLGTTGVGKTELAKALAEYLFDDENMMTRIDMSEYQEKFSATRLIGAPPGYVGYDEGGQLTEAIRRKPYSVVLFDEIEKAHPDVFNVLLQVLDDGRLTDNKGRTVNFKNTIIIMTSNLGSQLIRERFEGLTDSNRNEVIEKTKQEVFELLKQTIRPEFLNRIDELIMFTPLSENEIEQIVKLQIDHIKKQLAHNGVHLEVSPSALRFIAEKGYDPQFGARPVKRVIQHYVLNELSKAIISQSVNTQKPIRIDTKGDGLGFEN</sequence>
<name>A0A9D9N574_9BACT</name>
<dbReference type="Gene3D" id="1.10.1780.10">
    <property type="entry name" value="Clp, N-terminal domain"/>
    <property type="match status" value="1"/>
</dbReference>
<keyword evidence="3 9" id="KW-0677">Repeat</keyword>
<dbReference type="InterPro" id="IPR017730">
    <property type="entry name" value="Chaperonin_ClpB"/>
</dbReference>
<keyword evidence="4 10" id="KW-0547">Nucleotide-binding</keyword>
<gene>
    <name evidence="11 13" type="primary">clpB</name>
    <name evidence="13" type="ORF">IAA73_10665</name>
</gene>
<keyword evidence="6 11" id="KW-0175">Coiled coil</keyword>
<dbReference type="InterPro" id="IPR001270">
    <property type="entry name" value="ClpA/B"/>
</dbReference>
<dbReference type="SUPFAM" id="SSF81923">
    <property type="entry name" value="Double Clp-N motif"/>
    <property type="match status" value="1"/>
</dbReference>
<accession>A0A9D9N574</accession>
<comment type="caution">
    <text evidence="13">The sequence shown here is derived from an EMBL/GenBank/DDBJ whole genome shotgun (WGS) entry which is preliminary data.</text>
</comment>
<dbReference type="Proteomes" id="UP000823641">
    <property type="component" value="Unassembled WGS sequence"/>
</dbReference>
<dbReference type="FunFam" id="3.40.50.300:FF:000010">
    <property type="entry name" value="Chaperone clpB 1, putative"/>
    <property type="match status" value="1"/>
</dbReference>
<dbReference type="PROSITE" id="PS00870">
    <property type="entry name" value="CLPAB_1"/>
    <property type="match status" value="1"/>
</dbReference>
<dbReference type="Pfam" id="PF02861">
    <property type="entry name" value="Clp_N"/>
    <property type="match status" value="1"/>
</dbReference>
<dbReference type="CDD" id="cd19499">
    <property type="entry name" value="RecA-like_ClpB_Hsp104-like"/>
    <property type="match status" value="1"/>
</dbReference>
<evidence type="ECO:0000313" key="14">
    <source>
        <dbReference type="Proteomes" id="UP000823641"/>
    </source>
</evidence>
<dbReference type="GO" id="GO:0005737">
    <property type="term" value="C:cytoplasm"/>
    <property type="evidence" value="ECO:0007669"/>
    <property type="project" value="UniProtKB-SubCell"/>
</dbReference>
<dbReference type="InterPro" id="IPR019489">
    <property type="entry name" value="Clp_ATPase_C"/>
</dbReference>
<dbReference type="InterPro" id="IPR004176">
    <property type="entry name" value="Clp_R_N"/>
</dbReference>
<evidence type="ECO:0000256" key="4">
    <source>
        <dbReference type="ARBA" id="ARBA00022741"/>
    </source>
</evidence>
<organism evidence="13 14">
    <name type="scientific">Candidatus Gallipaludibacter merdavium</name>
    <dbReference type="NCBI Taxonomy" id="2840839"/>
    <lineage>
        <taxon>Bacteria</taxon>
        <taxon>Pseudomonadati</taxon>
        <taxon>Bacteroidota</taxon>
        <taxon>Bacteroidia</taxon>
        <taxon>Bacteroidales</taxon>
        <taxon>Candidatus Gallipaludibacter</taxon>
    </lineage>
</organism>
<evidence type="ECO:0000256" key="11">
    <source>
        <dbReference type="RuleBase" id="RU362034"/>
    </source>
</evidence>
<dbReference type="Pfam" id="PF10431">
    <property type="entry name" value="ClpB_D2-small"/>
    <property type="match status" value="1"/>
</dbReference>
<evidence type="ECO:0000259" key="12">
    <source>
        <dbReference type="PROSITE" id="PS51903"/>
    </source>
</evidence>
<evidence type="ECO:0000256" key="6">
    <source>
        <dbReference type="ARBA" id="ARBA00023054"/>
    </source>
</evidence>
<evidence type="ECO:0000256" key="10">
    <source>
        <dbReference type="RuleBase" id="RU004432"/>
    </source>
</evidence>
<dbReference type="PROSITE" id="PS51903">
    <property type="entry name" value="CLP_R"/>
    <property type="match status" value="1"/>
</dbReference>
<dbReference type="FunFam" id="3.40.50.300:FF:000120">
    <property type="entry name" value="ATP-dependent chaperone ClpB"/>
    <property type="match status" value="1"/>
</dbReference>
<dbReference type="PROSITE" id="PS00871">
    <property type="entry name" value="CLPAB_2"/>
    <property type="match status" value="1"/>
</dbReference>
<dbReference type="GO" id="GO:0016887">
    <property type="term" value="F:ATP hydrolysis activity"/>
    <property type="evidence" value="ECO:0007669"/>
    <property type="project" value="InterPro"/>
</dbReference>
<keyword evidence="11" id="KW-0346">Stress response</keyword>
<dbReference type="InterPro" id="IPR028299">
    <property type="entry name" value="ClpA/B_CS2"/>
</dbReference>
<reference evidence="13" key="2">
    <citation type="journal article" date="2021" name="PeerJ">
        <title>Extensive microbial diversity within the chicken gut microbiome revealed by metagenomics and culture.</title>
        <authorList>
            <person name="Gilroy R."/>
            <person name="Ravi A."/>
            <person name="Getino M."/>
            <person name="Pursley I."/>
            <person name="Horton D.L."/>
            <person name="Alikhan N.F."/>
            <person name="Baker D."/>
            <person name="Gharbi K."/>
            <person name="Hall N."/>
            <person name="Watson M."/>
            <person name="Adriaenssens E.M."/>
            <person name="Foster-Nyarko E."/>
            <person name="Jarju S."/>
            <person name="Secka A."/>
            <person name="Antonio M."/>
            <person name="Oren A."/>
            <person name="Chaudhuri R.R."/>
            <person name="La Ragione R."/>
            <person name="Hildebrand F."/>
            <person name="Pallen M.J."/>
        </authorList>
    </citation>
    <scope>NUCLEOTIDE SEQUENCE</scope>
    <source>
        <strain evidence="13">G3-3990</strain>
    </source>
</reference>
<dbReference type="GO" id="GO:0034605">
    <property type="term" value="P:cellular response to heat"/>
    <property type="evidence" value="ECO:0007669"/>
    <property type="project" value="TreeGrafter"/>
</dbReference>
<evidence type="ECO:0000256" key="2">
    <source>
        <dbReference type="ARBA" id="ARBA00017574"/>
    </source>
</evidence>
<protein>
    <recommendedName>
        <fullName evidence="2 11">Chaperone protein ClpB</fullName>
    </recommendedName>
</protein>
<evidence type="ECO:0000256" key="1">
    <source>
        <dbReference type="ARBA" id="ARBA00008675"/>
    </source>
</evidence>
<keyword evidence="7 10" id="KW-0143">Chaperone</keyword>
<dbReference type="GO" id="GO:0042026">
    <property type="term" value="P:protein refolding"/>
    <property type="evidence" value="ECO:0007669"/>
    <property type="project" value="UniProtKB-UniRule"/>
</dbReference>
<dbReference type="CDD" id="cd00009">
    <property type="entry name" value="AAA"/>
    <property type="match status" value="1"/>
</dbReference>
<proteinExistence type="inferred from homology"/>
<comment type="subcellular location">
    <subcellularLocation>
        <location evidence="11">Cytoplasm</location>
    </subcellularLocation>
</comment>
<keyword evidence="11" id="KW-0963">Cytoplasm</keyword>
<dbReference type="SUPFAM" id="SSF52540">
    <property type="entry name" value="P-loop containing nucleoside triphosphate hydrolases"/>
    <property type="match status" value="2"/>
</dbReference>
<dbReference type="Gene3D" id="3.40.50.300">
    <property type="entry name" value="P-loop containing nucleotide triphosphate hydrolases"/>
    <property type="match status" value="3"/>
</dbReference>
<dbReference type="InterPro" id="IPR041546">
    <property type="entry name" value="ClpA/ClpB_AAA_lid"/>
</dbReference>
<feature type="coiled-coil region" evidence="11">
    <location>
        <begin position="403"/>
        <end position="487"/>
    </location>
</feature>
<comment type="subunit">
    <text evidence="11">Homohexamer; The oligomerization is ATP-dependent.</text>
</comment>
<evidence type="ECO:0000256" key="8">
    <source>
        <dbReference type="ARBA" id="ARBA00026057"/>
    </source>
</evidence>
<dbReference type="NCBIfam" id="TIGR03346">
    <property type="entry name" value="chaperone_ClpB"/>
    <property type="match status" value="1"/>
</dbReference>
<evidence type="ECO:0000313" key="13">
    <source>
        <dbReference type="EMBL" id="MBO8460772.1"/>
    </source>
</evidence>
<dbReference type="PRINTS" id="PR00300">
    <property type="entry name" value="CLPPROTEASEA"/>
</dbReference>
<comment type="similarity">
    <text evidence="1 10">Belongs to the ClpA/ClpB family.</text>
</comment>
<dbReference type="InterPro" id="IPR003593">
    <property type="entry name" value="AAA+_ATPase"/>
</dbReference>
<dbReference type="SMART" id="SM01086">
    <property type="entry name" value="ClpB_D2-small"/>
    <property type="match status" value="1"/>
</dbReference>
<feature type="domain" description="Clp R" evidence="12">
    <location>
        <begin position="3"/>
        <end position="144"/>
    </location>
</feature>
<evidence type="ECO:0000256" key="5">
    <source>
        <dbReference type="ARBA" id="ARBA00022840"/>
    </source>
</evidence>
<dbReference type="SMART" id="SM00382">
    <property type="entry name" value="AAA"/>
    <property type="match status" value="2"/>
</dbReference>
<dbReference type="InterPro" id="IPR036628">
    <property type="entry name" value="Clp_N_dom_sf"/>
</dbReference>
<dbReference type="InterPro" id="IPR027417">
    <property type="entry name" value="P-loop_NTPase"/>
</dbReference>
<dbReference type="Gene3D" id="1.10.8.60">
    <property type="match status" value="1"/>
</dbReference>